<name>A0A6A4VFP9_AMPAM</name>
<gene>
    <name evidence="3" type="primary">FAM43A_0</name>
    <name evidence="3" type="ORF">FJT64_011688</name>
</gene>
<dbReference type="EMBL" id="VIIS01001981">
    <property type="protein sequence ID" value="KAF0290100.1"/>
    <property type="molecule type" value="Genomic_DNA"/>
</dbReference>
<dbReference type="AlphaFoldDB" id="A0A6A4VFP9"/>
<feature type="region of interest" description="Disordered" evidence="1">
    <location>
        <begin position="403"/>
        <end position="428"/>
    </location>
</feature>
<feature type="region of interest" description="Disordered" evidence="1">
    <location>
        <begin position="1"/>
        <end position="28"/>
    </location>
</feature>
<dbReference type="SUPFAM" id="SSF50729">
    <property type="entry name" value="PH domain-like"/>
    <property type="match status" value="1"/>
</dbReference>
<sequence length="428" mass="47320">MIRSESATDPARLTTDHRADKARAASFSADRRRASQCPTVVCVQPHVLKTMTTHALVARVAKLWKKRTITITEEDPTFKTVYLGNTVTQWAKGAGSVDKPLATLWRNYCQSTKPDIEMRVTVAVSGLKATTREHGLTEYWSHRITYAFAHPSYPKVFCWVYRHEGRKMKPELRCHAVLCSSETKARLMQRLLTERLHQALVEFRKEKQLRQNARLSVVSVLYPAAPRRKVVLTNGGANYRPPLERSKSAPKLGSIEEDRLGEEAADAAAAREAAARRPPPVPSLAEIAEEEEEERTPTAPRSPRPRAFSEPAEPPPAVCRHPADPTATHDPADDSDAASEHSAASVPSDPTGDSDCETLVLATTPEQCRVYRIAGPGRSPPDAEDACHRLQGVVDFGAHWNSTGWVRVPDEDTASDESGYSEEPLKAE</sequence>
<comment type="caution">
    <text evidence="3">The sequence shown here is derived from an EMBL/GenBank/DDBJ whole genome shotgun (WGS) entry which is preliminary data.</text>
</comment>
<dbReference type="Pfam" id="PF14719">
    <property type="entry name" value="PID_2"/>
    <property type="match status" value="1"/>
</dbReference>
<dbReference type="PANTHER" id="PTHR11232:SF2">
    <property type="entry name" value="FI05246P"/>
    <property type="match status" value="1"/>
</dbReference>
<organism evidence="3 4">
    <name type="scientific">Amphibalanus amphitrite</name>
    <name type="common">Striped barnacle</name>
    <name type="synonym">Balanus amphitrite</name>
    <dbReference type="NCBI Taxonomy" id="1232801"/>
    <lineage>
        <taxon>Eukaryota</taxon>
        <taxon>Metazoa</taxon>
        <taxon>Ecdysozoa</taxon>
        <taxon>Arthropoda</taxon>
        <taxon>Crustacea</taxon>
        <taxon>Multicrustacea</taxon>
        <taxon>Cirripedia</taxon>
        <taxon>Thoracica</taxon>
        <taxon>Thoracicalcarea</taxon>
        <taxon>Balanomorpha</taxon>
        <taxon>Balanoidea</taxon>
        <taxon>Balanidae</taxon>
        <taxon>Amphibalaninae</taxon>
        <taxon>Amphibalanus</taxon>
    </lineage>
</organism>
<dbReference type="InterPro" id="IPR006020">
    <property type="entry name" value="PTB/PI_dom"/>
</dbReference>
<feature type="domain" description="PID" evidence="2">
    <location>
        <begin position="73"/>
        <end position="205"/>
    </location>
</feature>
<dbReference type="SMART" id="SM00462">
    <property type="entry name" value="PTB"/>
    <property type="match status" value="1"/>
</dbReference>
<feature type="compositionally biased region" description="Basic and acidic residues" evidence="1">
    <location>
        <begin position="14"/>
        <end position="28"/>
    </location>
</feature>
<evidence type="ECO:0000256" key="1">
    <source>
        <dbReference type="SAM" id="MobiDB-lite"/>
    </source>
</evidence>
<dbReference type="InterPro" id="IPR033930">
    <property type="entry name" value="FAM43A/B_PTB"/>
</dbReference>
<dbReference type="Proteomes" id="UP000440578">
    <property type="component" value="Unassembled WGS sequence"/>
</dbReference>
<proteinExistence type="predicted"/>
<dbReference type="CDD" id="cd01214">
    <property type="entry name" value="PTB_FAM43A"/>
    <property type="match status" value="1"/>
</dbReference>
<reference evidence="3 4" key="1">
    <citation type="submission" date="2019-07" db="EMBL/GenBank/DDBJ databases">
        <title>Draft genome assembly of a fouling barnacle, Amphibalanus amphitrite (Darwin, 1854): The first reference genome for Thecostraca.</title>
        <authorList>
            <person name="Kim W."/>
        </authorList>
    </citation>
    <scope>NUCLEOTIDE SEQUENCE [LARGE SCALE GENOMIC DNA]</scope>
    <source>
        <strain evidence="3">SNU_AA5</strain>
        <tissue evidence="3">Soma without cirri and trophi</tissue>
    </source>
</reference>
<evidence type="ECO:0000313" key="3">
    <source>
        <dbReference type="EMBL" id="KAF0290100.1"/>
    </source>
</evidence>
<dbReference type="InterPro" id="IPR051133">
    <property type="entry name" value="Adapter_Engulfment-Domain"/>
</dbReference>
<dbReference type="Gene3D" id="2.30.29.30">
    <property type="entry name" value="Pleckstrin-homology domain (PH domain)/Phosphotyrosine-binding domain (PTB)"/>
    <property type="match status" value="1"/>
</dbReference>
<feature type="region of interest" description="Disordered" evidence="1">
    <location>
        <begin position="233"/>
        <end position="252"/>
    </location>
</feature>
<feature type="region of interest" description="Disordered" evidence="1">
    <location>
        <begin position="259"/>
        <end position="357"/>
    </location>
</feature>
<dbReference type="OrthoDB" id="5962185at2759"/>
<evidence type="ECO:0000259" key="2">
    <source>
        <dbReference type="SMART" id="SM00462"/>
    </source>
</evidence>
<feature type="compositionally biased region" description="Low complexity" evidence="1">
    <location>
        <begin position="297"/>
        <end position="311"/>
    </location>
</feature>
<dbReference type="InterPro" id="IPR011993">
    <property type="entry name" value="PH-like_dom_sf"/>
</dbReference>
<accession>A0A6A4VFP9</accession>
<protein>
    <submittedName>
        <fullName evidence="3">Protein FAM43A</fullName>
    </submittedName>
</protein>
<dbReference type="PANTHER" id="PTHR11232">
    <property type="entry name" value="PHOSPHOTYROSINE INTERACTION DOMAIN-CONTAINING FAMILY MEMBER"/>
    <property type="match status" value="1"/>
</dbReference>
<keyword evidence="4" id="KW-1185">Reference proteome</keyword>
<evidence type="ECO:0000313" key="4">
    <source>
        <dbReference type="Proteomes" id="UP000440578"/>
    </source>
</evidence>